<organism evidence="1 2">
    <name type="scientific">Methylorubrum extorquens</name>
    <name type="common">Methylobacterium dichloromethanicum</name>
    <name type="synonym">Methylobacterium extorquens</name>
    <dbReference type="NCBI Taxonomy" id="408"/>
    <lineage>
        <taxon>Bacteria</taxon>
        <taxon>Pseudomonadati</taxon>
        <taxon>Pseudomonadota</taxon>
        <taxon>Alphaproteobacteria</taxon>
        <taxon>Hyphomicrobiales</taxon>
        <taxon>Methylobacteriaceae</taxon>
        <taxon>Methylorubrum</taxon>
    </lineage>
</organism>
<comment type="caution">
    <text evidence="1">The sequence shown here is derived from an EMBL/GenBank/DDBJ whole genome shotgun (WGS) entry which is preliminary data.</text>
</comment>
<name>A0A1S1P0J4_METEX</name>
<evidence type="ECO:0000313" key="1">
    <source>
        <dbReference type="EMBL" id="OHV14759.1"/>
    </source>
</evidence>
<proteinExistence type="predicted"/>
<dbReference type="AlphaFoldDB" id="A0A1S1P0J4"/>
<evidence type="ECO:0000313" key="2">
    <source>
        <dbReference type="Proteomes" id="UP000180215"/>
    </source>
</evidence>
<gene>
    <name evidence="1" type="ORF">BK022_24050</name>
</gene>
<sequence length="84" mass="8880">MENASATFLDAVRKSMTAIRVAVGAATIDPNRLTCAERLQYEGYSLREATAKATLKLSRQGMPIRQSSARPATAASLCATCCAA</sequence>
<dbReference type="Proteomes" id="UP000180215">
    <property type="component" value="Unassembled WGS sequence"/>
</dbReference>
<protein>
    <submittedName>
        <fullName evidence="1">Uncharacterized protein</fullName>
    </submittedName>
</protein>
<accession>A0A1S1P0J4</accession>
<reference evidence="1 2" key="1">
    <citation type="submission" date="2016-10" db="EMBL/GenBank/DDBJ databases">
        <title>Draft genome sequence of Methylobacterium extorquens CP3, a seed endophyte of Crotalaria pumila with plant growth-promoting and metal tolerance properties.</title>
        <authorList>
            <person name="Sanchez-Lopez A.S."/>
            <person name="Van Hamme J.D."/>
            <person name="Thijs S."/>
            <person name="Mcammond B.M."/>
            <person name="Stevens V."/>
            <person name="Gonzalez-Chavez M.D.C."/>
            <person name="Vangronsveld J."/>
        </authorList>
    </citation>
    <scope>NUCLEOTIDE SEQUENCE [LARGE SCALE GENOMIC DNA]</scope>
    <source>
        <strain evidence="1 2">CP3</strain>
    </source>
</reference>
<dbReference type="EMBL" id="MNAO01000446">
    <property type="protein sequence ID" value="OHV14759.1"/>
    <property type="molecule type" value="Genomic_DNA"/>
</dbReference>